<feature type="transmembrane region" description="Helical" evidence="1">
    <location>
        <begin position="78"/>
        <end position="96"/>
    </location>
</feature>
<gene>
    <name evidence="2" type="ORF">FGL86_16105</name>
</gene>
<accession>A0A5B8T1Q9</accession>
<keyword evidence="1" id="KW-1133">Transmembrane helix</keyword>
<dbReference type="KEGG" id="paur:FGL86_16105"/>
<protein>
    <submittedName>
        <fullName evidence="2">Uncharacterized protein</fullName>
    </submittedName>
</protein>
<proteinExistence type="predicted"/>
<organism evidence="2 3">
    <name type="scientific">Pistricoccus aurantiacus</name>
    <dbReference type="NCBI Taxonomy" id="1883414"/>
    <lineage>
        <taxon>Bacteria</taxon>
        <taxon>Pseudomonadati</taxon>
        <taxon>Pseudomonadota</taxon>
        <taxon>Gammaproteobacteria</taxon>
        <taxon>Oceanospirillales</taxon>
        <taxon>Halomonadaceae</taxon>
        <taxon>Pistricoccus</taxon>
    </lineage>
</organism>
<dbReference type="OrthoDB" id="7361737at2"/>
<evidence type="ECO:0000256" key="1">
    <source>
        <dbReference type="SAM" id="Phobius"/>
    </source>
</evidence>
<feature type="transmembrane region" description="Helical" evidence="1">
    <location>
        <begin position="39"/>
        <end position="66"/>
    </location>
</feature>
<dbReference type="EMBL" id="CP042382">
    <property type="protein sequence ID" value="QEA40993.1"/>
    <property type="molecule type" value="Genomic_DNA"/>
</dbReference>
<sequence>MSIEGVFNWIGTKIGEAIRFIIDLLTLMFSNLDDSLSSFIYGVTDAMGINASLFSMIVLVIGLVFLYRGVRALLRRGFIAGLLWLFGALLILGWLVG</sequence>
<reference evidence="2 3" key="1">
    <citation type="submission" date="2019-06" db="EMBL/GenBank/DDBJ databases">
        <title>Genome analyses of bacteria isolated from kimchi.</title>
        <authorList>
            <person name="Lee S."/>
            <person name="Ahn S."/>
            <person name="Roh S."/>
        </authorList>
    </citation>
    <scope>NUCLEOTIDE SEQUENCE [LARGE SCALE GENOMIC DNA]</scope>
    <source>
        <strain evidence="2 3">CBA4606</strain>
    </source>
</reference>
<dbReference type="Proteomes" id="UP000321272">
    <property type="component" value="Chromosome"/>
</dbReference>
<keyword evidence="1" id="KW-0812">Transmembrane</keyword>
<name>A0A5B8T1Q9_9GAMM</name>
<evidence type="ECO:0000313" key="2">
    <source>
        <dbReference type="EMBL" id="QEA40993.1"/>
    </source>
</evidence>
<keyword evidence="3" id="KW-1185">Reference proteome</keyword>
<dbReference type="AlphaFoldDB" id="A0A5B8T1Q9"/>
<evidence type="ECO:0000313" key="3">
    <source>
        <dbReference type="Proteomes" id="UP000321272"/>
    </source>
</evidence>
<keyword evidence="1" id="KW-0472">Membrane</keyword>